<reference evidence="1" key="2">
    <citation type="submission" date="2020-09" db="EMBL/GenBank/DDBJ databases">
        <authorList>
            <person name="Sun Q."/>
            <person name="Kim S."/>
        </authorList>
    </citation>
    <scope>NUCLEOTIDE SEQUENCE</scope>
    <source>
        <strain evidence="1">KCTC 42590</strain>
    </source>
</reference>
<name>A0A919ASJ1_9PROT</name>
<sequence>MTKASDHKKSAHTITSAHFELGKRYLMTKNRPSSLAKARHYLELAQSAGVPEAGPALKAVQHLELLRTRSVFAK</sequence>
<evidence type="ECO:0000313" key="2">
    <source>
        <dbReference type="Proteomes" id="UP000630923"/>
    </source>
</evidence>
<evidence type="ECO:0000313" key="1">
    <source>
        <dbReference type="EMBL" id="GHF22920.1"/>
    </source>
</evidence>
<comment type="caution">
    <text evidence="1">The sequence shown here is derived from an EMBL/GenBank/DDBJ whole genome shotgun (WGS) entry which is preliminary data.</text>
</comment>
<organism evidence="1 2">
    <name type="scientific">Kordiimonas sediminis</name>
    <dbReference type="NCBI Taxonomy" id="1735581"/>
    <lineage>
        <taxon>Bacteria</taxon>
        <taxon>Pseudomonadati</taxon>
        <taxon>Pseudomonadota</taxon>
        <taxon>Alphaproteobacteria</taxon>
        <taxon>Kordiimonadales</taxon>
        <taxon>Kordiimonadaceae</taxon>
        <taxon>Kordiimonas</taxon>
    </lineage>
</organism>
<keyword evidence="2" id="KW-1185">Reference proteome</keyword>
<protein>
    <submittedName>
        <fullName evidence="1">Uncharacterized protein</fullName>
    </submittedName>
</protein>
<proteinExistence type="predicted"/>
<dbReference type="EMBL" id="BNCI01000002">
    <property type="protein sequence ID" value="GHF22920.1"/>
    <property type="molecule type" value="Genomic_DNA"/>
</dbReference>
<accession>A0A919ASJ1</accession>
<reference evidence="1" key="1">
    <citation type="journal article" date="2014" name="Int. J. Syst. Evol. Microbiol.">
        <title>Complete genome sequence of Corynebacterium casei LMG S-19264T (=DSM 44701T), isolated from a smear-ripened cheese.</title>
        <authorList>
            <consortium name="US DOE Joint Genome Institute (JGI-PGF)"/>
            <person name="Walter F."/>
            <person name="Albersmeier A."/>
            <person name="Kalinowski J."/>
            <person name="Ruckert C."/>
        </authorList>
    </citation>
    <scope>NUCLEOTIDE SEQUENCE</scope>
    <source>
        <strain evidence="1">KCTC 42590</strain>
    </source>
</reference>
<dbReference type="RefSeq" id="WP_191251892.1">
    <property type="nucleotide sequence ID" value="NZ_BNCI01000002.1"/>
</dbReference>
<dbReference type="Proteomes" id="UP000630923">
    <property type="component" value="Unassembled WGS sequence"/>
</dbReference>
<dbReference type="AlphaFoldDB" id="A0A919ASJ1"/>
<gene>
    <name evidence="1" type="ORF">GCM10017044_16640</name>
</gene>